<dbReference type="AlphaFoldDB" id="A0A6J4RUV4"/>
<feature type="non-terminal residue" evidence="2">
    <location>
        <position position="267"/>
    </location>
</feature>
<feature type="compositionally biased region" description="Basic residues" evidence="1">
    <location>
        <begin position="23"/>
        <end position="34"/>
    </location>
</feature>
<feature type="non-terminal residue" evidence="2">
    <location>
        <position position="1"/>
    </location>
</feature>
<sequence length="267" mass="28291">GLGGWFRGDAQRSQDIPADNHAHPGRHLIRRAASRRQAATGDGACPEPGGQPADGPGGPQGARGVQPARELDGSDGRHVRQDAQRGGGGLQPQGLHNAAAGRRRVDPRRALGGAGGYRDAGGRDSGRPADRAGPRDDAGDHRERRVQGVRRLLSRHNVPQGHRRRLREQAAQLVHALHPPDAQDARRTLRLAGQVQAGIPGSAPPGLRGHTPPRREAGEGPYGGAPADGIRSLPAGGTQERGRPSCQGTRIPSHRRLRRRFPARGIL</sequence>
<feature type="compositionally biased region" description="Basic and acidic residues" evidence="1">
    <location>
        <begin position="120"/>
        <end position="146"/>
    </location>
</feature>
<feature type="compositionally biased region" description="Basic and acidic residues" evidence="1">
    <location>
        <begin position="69"/>
        <end position="83"/>
    </location>
</feature>
<organism evidence="2">
    <name type="scientific">uncultured Rubrobacteraceae bacterium</name>
    <dbReference type="NCBI Taxonomy" id="349277"/>
    <lineage>
        <taxon>Bacteria</taxon>
        <taxon>Bacillati</taxon>
        <taxon>Actinomycetota</taxon>
        <taxon>Rubrobacteria</taxon>
        <taxon>Rubrobacterales</taxon>
        <taxon>Rubrobacteraceae</taxon>
        <taxon>environmental samples</taxon>
    </lineage>
</organism>
<reference evidence="2" key="1">
    <citation type="submission" date="2020-02" db="EMBL/GenBank/DDBJ databases">
        <authorList>
            <person name="Meier V. D."/>
        </authorList>
    </citation>
    <scope>NUCLEOTIDE SEQUENCE</scope>
    <source>
        <strain evidence="2">AVDCRST_MAG25</strain>
    </source>
</reference>
<evidence type="ECO:0000256" key="1">
    <source>
        <dbReference type="SAM" id="MobiDB-lite"/>
    </source>
</evidence>
<protein>
    <submittedName>
        <fullName evidence="2">Uncharacterized protein</fullName>
    </submittedName>
</protein>
<gene>
    <name evidence="2" type="ORF">AVDCRST_MAG25-2591</name>
</gene>
<dbReference type="EMBL" id="CADCVI010000169">
    <property type="protein sequence ID" value="CAA9478255.1"/>
    <property type="molecule type" value="Genomic_DNA"/>
</dbReference>
<accession>A0A6J4RUV4</accession>
<evidence type="ECO:0000313" key="2">
    <source>
        <dbReference type="EMBL" id="CAA9478255.1"/>
    </source>
</evidence>
<feature type="compositionally biased region" description="Basic residues" evidence="1">
    <location>
        <begin position="252"/>
        <end position="267"/>
    </location>
</feature>
<feature type="region of interest" description="Disordered" evidence="1">
    <location>
        <begin position="1"/>
        <end position="165"/>
    </location>
</feature>
<name>A0A6J4RUV4_9ACTN</name>
<feature type="region of interest" description="Disordered" evidence="1">
    <location>
        <begin position="197"/>
        <end position="267"/>
    </location>
</feature>
<proteinExistence type="predicted"/>